<proteinExistence type="predicted"/>
<dbReference type="Proteomes" id="UP001596112">
    <property type="component" value="Unassembled WGS sequence"/>
</dbReference>
<keyword evidence="1 9" id="KW-0547">Nucleotide-binding</keyword>
<evidence type="ECO:0000256" key="2">
    <source>
        <dbReference type="ARBA" id="ARBA00022801"/>
    </source>
</evidence>
<dbReference type="InterPro" id="IPR014017">
    <property type="entry name" value="DNA_helicase_UvrD-like_C"/>
</dbReference>
<evidence type="ECO:0000313" key="13">
    <source>
        <dbReference type="Proteomes" id="UP001596112"/>
    </source>
</evidence>
<dbReference type="EMBL" id="JBHSNZ010000052">
    <property type="protein sequence ID" value="MFC5813102.1"/>
    <property type="molecule type" value="Genomic_DNA"/>
</dbReference>
<accession>A0ABW1BIS5</accession>
<keyword evidence="4 9" id="KW-0067">ATP-binding</keyword>
<comment type="caution">
    <text evidence="12">The sequence shown here is derived from an EMBL/GenBank/DDBJ whole genome shotgun (WGS) entry which is preliminary data.</text>
</comment>
<dbReference type="PANTHER" id="PTHR11070">
    <property type="entry name" value="UVRD / RECB / PCRA DNA HELICASE FAMILY MEMBER"/>
    <property type="match status" value="1"/>
</dbReference>
<reference evidence="13" key="1">
    <citation type="journal article" date="2019" name="Int. J. Syst. Evol. Microbiol.">
        <title>The Global Catalogue of Microorganisms (GCM) 10K type strain sequencing project: providing services to taxonomists for standard genome sequencing and annotation.</title>
        <authorList>
            <consortium name="The Broad Institute Genomics Platform"/>
            <consortium name="The Broad Institute Genome Sequencing Center for Infectious Disease"/>
            <person name="Wu L."/>
            <person name="Ma J."/>
        </authorList>
    </citation>
    <scope>NUCLEOTIDE SEQUENCE [LARGE SCALE GENOMIC DNA]</scope>
    <source>
        <strain evidence="13">JCM 9918</strain>
    </source>
</reference>
<feature type="region of interest" description="Disordered" evidence="10">
    <location>
        <begin position="480"/>
        <end position="536"/>
    </location>
</feature>
<dbReference type="InterPro" id="IPR014016">
    <property type="entry name" value="UvrD-like_ATP-bd"/>
</dbReference>
<dbReference type="Pfam" id="PF13361">
    <property type="entry name" value="UvrD_C"/>
    <property type="match status" value="1"/>
</dbReference>
<gene>
    <name evidence="12" type="ORF">ACFQGO_37315</name>
</gene>
<feature type="compositionally biased region" description="Polar residues" evidence="10">
    <location>
        <begin position="525"/>
        <end position="536"/>
    </location>
</feature>
<sequence>MHTPTDEQAHAADSFRAGHHLVLQAGAGTGKTSTLALLANSTKHRGRYLAFNKDIARDAATRFPGTVVCKTAHATAYAALGHRYARRLNSPRQPAWKTGQALGLTRPVRIGEHEISPRTLAHTVLRTVTRYCHSADRTLARQHVPHLRRLNTLAEHSQLAEAILPYAEKAWADLHQPEDGVVRFDHDHYLKMWALTEPRIEADFLLLDEAQDTNPVLEQVFTAQRDHAQLVMVGDSAQAIYGWRGAKDVMTGFDATQLTLTRSFRFGPQIAEEANRWLELADAPIRLTGTDTLPTSLGDRTRPDAVLCRTNIGAMTEVMRLLAAGRRVALTRGGQQLAALALAARDLKNGRRTTHPELVLFASWGELQDYAAHDPAGRDLQPFADLVDTHGPEAILAAVDQLTDEHHADVTVSTAHKAKGREWPTVKIANDFPPPQDTDQHDPHGRPIPQPVNDTDARLAYVAVTRARHHLDLGGLSWINTRPATPATPLHKPSGLPARESRFPEGDPRMIAELAKSGGIGNDASAGTVSLSDHGP</sequence>
<organism evidence="12 13">
    <name type="scientific">Streptomyces heilongjiangensis</name>
    <dbReference type="NCBI Taxonomy" id="945052"/>
    <lineage>
        <taxon>Bacteria</taxon>
        <taxon>Bacillati</taxon>
        <taxon>Actinomycetota</taxon>
        <taxon>Actinomycetes</taxon>
        <taxon>Kitasatosporales</taxon>
        <taxon>Streptomycetaceae</taxon>
        <taxon>Streptomyces</taxon>
    </lineage>
</organism>
<evidence type="ECO:0000259" key="11">
    <source>
        <dbReference type="PROSITE" id="PS51198"/>
    </source>
</evidence>
<dbReference type="Pfam" id="PF00580">
    <property type="entry name" value="UvrD-helicase"/>
    <property type="match status" value="1"/>
</dbReference>
<evidence type="ECO:0000256" key="4">
    <source>
        <dbReference type="ARBA" id="ARBA00022840"/>
    </source>
</evidence>
<dbReference type="InterPro" id="IPR000212">
    <property type="entry name" value="DNA_helicase_UvrD/REP"/>
</dbReference>
<evidence type="ECO:0000313" key="12">
    <source>
        <dbReference type="EMBL" id="MFC5813102.1"/>
    </source>
</evidence>
<keyword evidence="5" id="KW-0413">Isomerase</keyword>
<evidence type="ECO:0000256" key="8">
    <source>
        <dbReference type="ARBA" id="ARBA00048988"/>
    </source>
</evidence>
<evidence type="ECO:0000256" key="9">
    <source>
        <dbReference type="PROSITE-ProRule" id="PRU00560"/>
    </source>
</evidence>
<dbReference type="EC" id="5.6.2.4" evidence="7"/>
<feature type="domain" description="UvrD-like helicase ATP-binding" evidence="11">
    <location>
        <begin position="4"/>
        <end position="267"/>
    </location>
</feature>
<feature type="region of interest" description="Disordered" evidence="10">
    <location>
        <begin position="429"/>
        <end position="453"/>
    </location>
</feature>
<keyword evidence="3 9" id="KW-0347">Helicase</keyword>
<comment type="catalytic activity">
    <reaction evidence="6">
        <text>Couples ATP hydrolysis with the unwinding of duplex DNA by translocating in the 3'-5' direction.</text>
        <dbReference type="EC" id="5.6.2.4"/>
    </reaction>
</comment>
<keyword evidence="13" id="KW-1185">Reference proteome</keyword>
<comment type="catalytic activity">
    <reaction evidence="8">
        <text>ATP + H2O = ADP + phosphate + H(+)</text>
        <dbReference type="Rhea" id="RHEA:13065"/>
        <dbReference type="ChEBI" id="CHEBI:15377"/>
        <dbReference type="ChEBI" id="CHEBI:15378"/>
        <dbReference type="ChEBI" id="CHEBI:30616"/>
        <dbReference type="ChEBI" id="CHEBI:43474"/>
        <dbReference type="ChEBI" id="CHEBI:456216"/>
        <dbReference type="EC" id="5.6.2.4"/>
    </reaction>
</comment>
<feature type="compositionally biased region" description="Basic and acidic residues" evidence="10">
    <location>
        <begin position="499"/>
        <end position="510"/>
    </location>
</feature>
<feature type="binding site" evidence="9">
    <location>
        <begin position="25"/>
        <end position="32"/>
    </location>
    <ligand>
        <name>ATP</name>
        <dbReference type="ChEBI" id="CHEBI:30616"/>
    </ligand>
</feature>
<dbReference type="InterPro" id="IPR027417">
    <property type="entry name" value="P-loop_NTPase"/>
</dbReference>
<dbReference type="RefSeq" id="WP_272173115.1">
    <property type="nucleotide sequence ID" value="NZ_JAQOSL010000080.1"/>
</dbReference>
<evidence type="ECO:0000256" key="3">
    <source>
        <dbReference type="ARBA" id="ARBA00022806"/>
    </source>
</evidence>
<evidence type="ECO:0000256" key="5">
    <source>
        <dbReference type="ARBA" id="ARBA00023235"/>
    </source>
</evidence>
<dbReference type="PANTHER" id="PTHR11070:SF30">
    <property type="entry name" value="F-BOX DNA HELICASE 1"/>
    <property type="match status" value="1"/>
</dbReference>
<protein>
    <recommendedName>
        <fullName evidence="7">DNA 3'-5' helicase</fullName>
        <ecNumber evidence="7">5.6.2.4</ecNumber>
    </recommendedName>
</protein>
<evidence type="ECO:0000256" key="1">
    <source>
        <dbReference type="ARBA" id="ARBA00022741"/>
    </source>
</evidence>
<keyword evidence="2 9" id="KW-0378">Hydrolase</keyword>
<dbReference type="PROSITE" id="PS51198">
    <property type="entry name" value="UVRD_HELICASE_ATP_BIND"/>
    <property type="match status" value="1"/>
</dbReference>
<dbReference type="SUPFAM" id="SSF52540">
    <property type="entry name" value="P-loop containing nucleoside triphosphate hydrolases"/>
    <property type="match status" value="1"/>
</dbReference>
<evidence type="ECO:0000256" key="6">
    <source>
        <dbReference type="ARBA" id="ARBA00034617"/>
    </source>
</evidence>
<evidence type="ECO:0000256" key="7">
    <source>
        <dbReference type="ARBA" id="ARBA00034808"/>
    </source>
</evidence>
<dbReference type="Gene3D" id="3.40.50.300">
    <property type="entry name" value="P-loop containing nucleotide triphosphate hydrolases"/>
    <property type="match status" value="2"/>
</dbReference>
<name>A0ABW1BIS5_9ACTN</name>
<evidence type="ECO:0000256" key="10">
    <source>
        <dbReference type="SAM" id="MobiDB-lite"/>
    </source>
</evidence>